<dbReference type="Proteomes" id="UP000285326">
    <property type="component" value="Unassembled WGS sequence"/>
</dbReference>
<comment type="caution">
    <text evidence="1">The sequence shown here is derived from an EMBL/GenBank/DDBJ whole genome shotgun (WGS) entry which is preliminary data.</text>
</comment>
<evidence type="ECO:0000313" key="2">
    <source>
        <dbReference type="Proteomes" id="UP000285326"/>
    </source>
</evidence>
<sequence length="80" mass="9436">MSLDFPAGFSSARSSHVIRMWSYRPDGMRLSYTRSWVSWFNRSPILGPGTFGIREIFHACSLFHKNKRYTLVFFGWRQAQ</sequence>
<gene>
    <name evidence="1" type="ORF">GcM1_203013</name>
</gene>
<evidence type="ECO:0000313" key="1">
    <source>
        <dbReference type="EMBL" id="RKF79304.1"/>
    </source>
</evidence>
<dbReference type="EMBL" id="MCBS01020372">
    <property type="protein sequence ID" value="RKF79304.1"/>
    <property type="molecule type" value="Genomic_DNA"/>
</dbReference>
<organism evidence="1 2">
    <name type="scientific">Golovinomyces cichoracearum</name>
    <dbReference type="NCBI Taxonomy" id="62708"/>
    <lineage>
        <taxon>Eukaryota</taxon>
        <taxon>Fungi</taxon>
        <taxon>Dikarya</taxon>
        <taxon>Ascomycota</taxon>
        <taxon>Pezizomycotina</taxon>
        <taxon>Leotiomycetes</taxon>
        <taxon>Erysiphales</taxon>
        <taxon>Erysiphaceae</taxon>
        <taxon>Golovinomyces</taxon>
    </lineage>
</organism>
<dbReference type="AlphaFoldDB" id="A0A420IXS7"/>
<reference evidence="1 2" key="1">
    <citation type="journal article" date="2018" name="BMC Genomics">
        <title>Comparative genome analyses reveal sequence features reflecting distinct modes of host-adaptation between dicot and monocot powdery mildew.</title>
        <authorList>
            <person name="Wu Y."/>
            <person name="Ma X."/>
            <person name="Pan Z."/>
            <person name="Kale S.D."/>
            <person name="Song Y."/>
            <person name="King H."/>
            <person name="Zhang Q."/>
            <person name="Presley C."/>
            <person name="Deng X."/>
            <person name="Wei C.I."/>
            <person name="Xiao S."/>
        </authorList>
    </citation>
    <scope>NUCLEOTIDE SEQUENCE [LARGE SCALE GENOMIC DNA]</scope>
    <source>
        <strain evidence="1">UMSG1</strain>
    </source>
</reference>
<protein>
    <submittedName>
        <fullName evidence="1">Uncharacterized protein</fullName>
    </submittedName>
</protein>
<name>A0A420IXS7_9PEZI</name>
<proteinExistence type="predicted"/>
<accession>A0A420IXS7</accession>